<keyword evidence="6" id="KW-0645">Protease</keyword>
<accession>A0AAE1HFQ6</accession>
<evidence type="ECO:0000256" key="3">
    <source>
        <dbReference type="ARBA" id="ARBA00005988"/>
    </source>
</evidence>
<dbReference type="Pfam" id="PF02244">
    <property type="entry name" value="Propep_M14"/>
    <property type="match status" value="1"/>
</dbReference>
<evidence type="ECO:0000256" key="10">
    <source>
        <dbReference type="ARBA" id="ARBA00022833"/>
    </source>
</evidence>
<dbReference type="PROSITE" id="PS52035">
    <property type="entry name" value="PEPTIDASE_M14"/>
    <property type="match status" value="1"/>
</dbReference>
<comment type="function">
    <text evidence="13">Involved in the digestion of the blood meal.</text>
</comment>
<keyword evidence="16" id="KW-0812">Transmembrane</keyword>
<dbReference type="SUPFAM" id="SSF53187">
    <property type="entry name" value="Zn-dependent exopeptidases"/>
    <property type="match status" value="1"/>
</dbReference>
<dbReference type="PANTHER" id="PTHR11705">
    <property type="entry name" value="PROTEASE FAMILY M14 CARBOXYPEPTIDASE A,B"/>
    <property type="match status" value="1"/>
</dbReference>
<proteinExistence type="inferred from homology"/>
<sequence length="650" mass="74521">MSAAGCRLQCTMAAGRARSGCSLRAAGAALVVVTALLAVGCSCSPWGQDDVDRLREWQERQDERLLQQQRALEERQRLSDDLSLERQYLRTDLQLHRERQQDERQTERDARLNDHQRLRDDLLQERQVEQSDRQLHRQTLQDQGLDERQQLHDELDRDREREVEDQRRAREQLSDQARRDRERTDREREREQGRREREQQRREQEREREQQRRERERDLREQRRRWRRDADDTADDKNTTATTTTVKAADPPPQPATGKSYEGAQLWRVQIADGDVANLQRVEDDGVAQIWYSNATVWDLMVSAENQPHVRKLLADNKLAYTVVIPDMQRAILDENPSLSDDELELTSRKGHRMTWQHYHRVTDMHGWLDYLANTYPSICETLVIGSSVEGRPLKVLHIKGKPGSPAMWVDGGIHAREWITSASVSYMLNELVENHDSHRAWLSAVDLYVLPLANPDGYEYSHAGDRMWRKNRRRGGGCDGIDLNRNFGYKWGGKGAGPQPCQEIYRGSAPFSEPETSAIQSFVLARKASLKSYLSFHSYGQYVLYPWGYDRFVPPDHEDLQRVGTKLANAMRATSGLSYTVGSSAALLYPASGGSDDWAKGQAGLKYAFTIELRDTGRHGFVVPSSHILSSGKEVLAAVRTLAQEVAAL</sequence>
<dbReference type="GO" id="GO:0006508">
    <property type="term" value="P:proteolysis"/>
    <property type="evidence" value="ECO:0007669"/>
    <property type="project" value="UniProtKB-KW"/>
</dbReference>
<keyword evidence="16" id="KW-0472">Membrane</keyword>
<dbReference type="InterPro" id="IPR057246">
    <property type="entry name" value="CARBOXYPEPT_ZN_1"/>
</dbReference>
<dbReference type="CDD" id="cd03860">
    <property type="entry name" value="M14_CP_A-B_like"/>
    <property type="match status" value="1"/>
</dbReference>
<keyword evidence="19" id="KW-1185">Reference proteome</keyword>
<feature type="compositionally biased region" description="Basic and acidic residues" evidence="15">
    <location>
        <begin position="145"/>
        <end position="221"/>
    </location>
</feature>
<dbReference type="Proteomes" id="UP001219518">
    <property type="component" value="Unassembled WGS sequence"/>
</dbReference>
<dbReference type="PRINTS" id="PR00765">
    <property type="entry name" value="CRBOXYPTASEA"/>
</dbReference>
<evidence type="ECO:0000313" key="19">
    <source>
        <dbReference type="Proteomes" id="UP001219518"/>
    </source>
</evidence>
<evidence type="ECO:0000256" key="14">
    <source>
        <dbReference type="PROSITE-ProRule" id="PRU01379"/>
    </source>
</evidence>
<name>A0AAE1HFQ6_9NEOP</name>
<evidence type="ECO:0000256" key="12">
    <source>
        <dbReference type="ARBA" id="ARBA00023157"/>
    </source>
</evidence>
<comment type="similarity">
    <text evidence="3 14">Belongs to the peptidase M14 family.</text>
</comment>
<dbReference type="Gene3D" id="3.40.630.10">
    <property type="entry name" value="Zn peptidases"/>
    <property type="match status" value="1"/>
</dbReference>
<feature type="compositionally biased region" description="Basic and acidic residues" evidence="15">
    <location>
        <begin position="228"/>
        <end position="238"/>
    </location>
</feature>
<dbReference type="PANTHER" id="PTHR11705:SF91">
    <property type="entry name" value="FI01817P-RELATED"/>
    <property type="match status" value="1"/>
</dbReference>
<keyword evidence="11" id="KW-0482">Metalloprotease</keyword>
<feature type="transmembrane region" description="Helical" evidence="16">
    <location>
        <begin position="21"/>
        <end position="40"/>
    </location>
</feature>
<dbReference type="GO" id="GO:0005615">
    <property type="term" value="C:extracellular space"/>
    <property type="evidence" value="ECO:0007669"/>
    <property type="project" value="TreeGrafter"/>
</dbReference>
<dbReference type="FunFam" id="3.40.630.10:FF:000040">
    <property type="entry name" value="zinc carboxypeptidase"/>
    <property type="match status" value="1"/>
</dbReference>
<feature type="region of interest" description="Disordered" evidence="15">
    <location>
        <begin position="96"/>
        <end position="116"/>
    </location>
</feature>
<feature type="compositionally biased region" description="Low complexity" evidence="15">
    <location>
        <begin position="239"/>
        <end position="249"/>
    </location>
</feature>
<comment type="cofactor">
    <cofactor evidence="1">
        <name>Zn(2+)</name>
        <dbReference type="ChEBI" id="CHEBI:29105"/>
    </cofactor>
</comment>
<evidence type="ECO:0000256" key="8">
    <source>
        <dbReference type="ARBA" id="ARBA00022729"/>
    </source>
</evidence>
<dbReference type="EMBL" id="JAHWGI010001006">
    <property type="protein sequence ID" value="KAK3920516.1"/>
    <property type="molecule type" value="Genomic_DNA"/>
</dbReference>
<dbReference type="GO" id="GO:0008270">
    <property type="term" value="F:zinc ion binding"/>
    <property type="evidence" value="ECO:0007669"/>
    <property type="project" value="InterPro"/>
</dbReference>
<dbReference type="Pfam" id="PF00246">
    <property type="entry name" value="Peptidase_M14"/>
    <property type="match status" value="1"/>
</dbReference>
<protein>
    <submittedName>
        <fullName evidence="18">Carboxypeptidase B</fullName>
    </submittedName>
</protein>
<feature type="active site" description="Proton donor/acceptor" evidence="14">
    <location>
        <position position="613"/>
    </location>
</feature>
<evidence type="ECO:0000256" key="15">
    <source>
        <dbReference type="SAM" id="MobiDB-lite"/>
    </source>
</evidence>
<evidence type="ECO:0000256" key="1">
    <source>
        <dbReference type="ARBA" id="ARBA00001947"/>
    </source>
</evidence>
<evidence type="ECO:0000256" key="9">
    <source>
        <dbReference type="ARBA" id="ARBA00022801"/>
    </source>
</evidence>
<evidence type="ECO:0000313" key="18">
    <source>
        <dbReference type="EMBL" id="KAK3920516.1"/>
    </source>
</evidence>
<evidence type="ECO:0000256" key="5">
    <source>
        <dbReference type="ARBA" id="ARBA00022645"/>
    </source>
</evidence>
<dbReference type="AlphaFoldDB" id="A0AAE1HFQ6"/>
<evidence type="ECO:0000256" key="16">
    <source>
        <dbReference type="SAM" id="Phobius"/>
    </source>
</evidence>
<evidence type="ECO:0000256" key="4">
    <source>
        <dbReference type="ARBA" id="ARBA00022525"/>
    </source>
</evidence>
<comment type="subcellular location">
    <subcellularLocation>
        <location evidence="2">Secreted</location>
    </subcellularLocation>
</comment>
<dbReference type="InterPro" id="IPR036990">
    <property type="entry name" value="M14A-like_propep"/>
</dbReference>
<keyword evidence="5 18" id="KW-0121">Carboxypeptidase</keyword>
<gene>
    <name evidence="18" type="ORF">KUF71_009787</name>
</gene>
<keyword evidence="4" id="KW-0964">Secreted</keyword>
<keyword evidence="10" id="KW-0862">Zinc</keyword>
<evidence type="ECO:0000256" key="11">
    <source>
        <dbReference type="ARBA" id="ARBA00023049"/>
    </source>
</evidence>
<keyword evidence="16" id="KW-1133">Transmembrane helix</keyword>
<keyword evidence="8" id="KW-0732">Signal</keyword>
<evidence type="ECO:0000259" key="17">
    <source>
        <dbReference type="PROSITE" id="PS52035"/>
    </source>
</evidence>
<evidence type="ECO:0000256" key="13">
    <source>
        <dbReference type="ARBA" id="ARBA00057299"/>
    </source>
</evidence>
<evidence type="ECO:0000256" key="2">
    <source>
        <dbReference type="ARBA" id="ARBA00004613"/>
    </source>
</evidence>
<dbReference type="SMART" id="SM00631">
    <property type="entry name" value="Zn_pept"/>
    <property type="match status" value="1"/>
</dbReference>
<keyword evidence="12" id="KW-1015">Disulfide bond</keyword>
<evidence type="ECO:0000256" key="7">
    <source>
        <dbReference type="ARBA" id="ARBA00022723"/>
    </source>
</evidence>
<reference evidence="18" key="2">
    <citation type="journal article" date="2023" name="BMC Genomics">
        <title>Pest status, molecular evolution, and epigenetic factors derived from the genome assembly of Frankliniella fusca, a thysanopteran phytovirus vector.</title>
        <authorList>
            <person name="Catto M.A."/>
            <person name="Labadie P.E."/>
            <person name="Jacobson A.L."/>
            <person name="Kennedy G.G."/>
            <person name="Srinivasan R."/>
            <person name="Hunt B.G."/>
        </authorList>
    </citation>
    <scope>NUCLEOTIDE SEQUENCE</scope>
    <source>
        <strain evidence="18">PL_HMW_Pooled</strain>
    </source>
</reference>
<feature type="region of interest" description="Disordered" evidence="15">
    <location>
        <begin position="128"/>
        <end position="260"/>
    </location>
</feature>
<dbReference type="GO" id="GO:0004181">
    <property type="term" value="F:metallocarboxypeptidase activity"/>
    <property type="evidence" value="ECO:0007669"/>
    <property type="project" value="InterPro"/>
</dbReference>
<keyword evidence="7" id="KW-0479">Metal-binding</keyword>
<dbReference type="InterPro" id="IPR003146">
    <property type="entry name" value="M14A_act_pep"/>
</dbReference>
<feature type="domain" description="Peptidase M14" evidence="17">
    <location>
        <begin position="358"/>
        <end position="647"/>
    </location>
</feature>
<comment type="caution">
    <text evidence="18">The sequence shown here is derived from an EMBL/GenBank/DDBJ whole genome shotgun (WGS) entry which is preliminary data.</text>
</comment>
<keyword evidence="9" id="KW-0378">Hydrolase</keyword>
<dbReference type="Gene3D" id="3.30.70.340">
    <property type="entry name" value="Metallocarboxypeptidase-like"/>
    <property type="match status" value="1"/>
</dbReference>
<evidence type="ECO:0000256" key="6">
    <source>
        <dbReference type="ARBA" id="ARBA00022670"/>
    </source>
</evidence>
<dbReference type="PROSITE" id="PS00132">
    <property type="entry name" value="CARBOXYPEPT_ZN_1"/>
    <property type="match status" value="1"/>
</dbReference>
<reference evidence="18" key="1">
    <citation type="submission" date="2021-07" db="EMBL/GenBank/DDBJ databases">
        <authorList>
            <person name="Catto M.A."/>
            <person name="Jacobson A."/>
            <person name="Kennedy G."/>
            <person name="Labadie P."/>
            <person name="Hunt B.G."/>
            <person name="Srinivasan R."/>
        </authorList>
    </citation>
    <scope>NUCLEOTIDE SEQUENCE</scope>
    <source>
        <strain evidence="18">PL_HMW_Pooled</strain>
        <tissue evidence="18">Head</tissue>
    </source>
</reference>
<organism evidence="18 19">
    <name type="scientific">Frankliniella fusca</name>
    <dbReference type="NCBI Taxonomy" id="407009"/>
    <lineage>
        <taxon>Eukaryota</taxon>
        <taxon>Metazoa</taxon>
        <taxon>Ecdysozoa</taxon>
        <taxon>Arthropoda</taxon>
        <taxon>Hexapoda</taxon>
        <taxon>Insecta</taxon>
        <taxon>Pterygota</taxon>
        <taxon>Neoptera</taxon>
        <taxon>Paraneoptera</taxon>
        <taxon>Thysanoptera</taxon>
        <taxon>Terebrantia</taxon>
        <taxon>Thripoidea</taxon>
        <taxon>Thripidae</taxon>
        <taxon>Frankliniella</taxon>
    </lineage>
</organism>
<dbReference type="SUPFAM" id="SSF54897">
    <property type="entry name" value="Protease propeptides/inhibitors"/>
    <property type="match status" value="1"/>
</dbReference>
<dbReference type="InterPro" id="IPR000834">
    <property type="entry name" value="Peptidase_M14"/>
</dbReference>